<keyword evidence="3" id="KW-1185">Reference proteome</keyword>
<dbReference type="Proteomes" id="UP000283063">
    <property type="component" value="Chromosome"/>
</dbReference>
<dbReference type="EMBL" id="CP033219">
    <property type="protein sequence ID" value="AZV79353.1"/>
    <property type="molecule type" value="Genomic_DNA"/>
</dbReference>
<dbReference type="Pfam" id="PF07045">
    <property type="entry name" value="DUF1330"/>
    <property type="match status" value="1"/>
</dbReference>
<dbReference type="PANTHER" id="PTHR41521:SF4">
    <property type="entry name" value="BLR0684 PROTEIN"/>
    <property type="match status" value="1"/>
</dbReference>
<name>A0A3T0N5N9_9RHOB</name>
<evidence type="ECO:0000313" key="3">
    <source>
        <dbReference type="Proteomes" id="UP000283063"/>
    </source>
</evidence>
<proteinExistence type="predicted"/>
<dbReference type="Gene3D" id="3.30.70.100">
    <property type="match status" value="1"/>
</dbReference>
<accession>A0A3T0N5N9</accession>
<protein>
    <submittedName>
        <fullName evidence="2">DUF1330 domain-containing protein</fullName>
    </submittedName>
</protein>
<dbReference type="PANTHER" id="PTHR41521">
    <property type="match status" value="1"/>
</dbReference>
<evidence type="ECO:0000313" key="2">
    <source>
        <dbReference type="EMBL" id="AZV79353.1"/>
    </source>
</evidence>
<dbReference type="AlphaFoldDB" id="A0A3T0N5N9"/>
<feature type="domain" description="DUF1330" evidence="1">
    <location>
        <begin position="2"/>
        <end position="94"/>
    </location>
</feature>
<organism evidence="2 3">
    <name type="scientific">Parasedimentitalea marina</name>
    <dbReference type="NCBI Taxonomy" id="2483033"/>
    <lineage>
        <taxon>Bacteria</taxon>
        <taxon>Pseudomonadati</taxon>
        <taxon>Pseudomonadota</taxon>
        <taxon>Alphaproteobacteria</taxon>
        <taxon>Rhodobacterales</taxon>
        <taxon>Paracoccaceae</taxon>
        <taxon>Parasedimentitalea</taxon>
    </lineage>
</organism>
<dbReference type="SUPFAM" id="SSF54909">
    <property type="entry name" value="Dimeric alpha+beta barrel"/>
    <property type="match status" value="1"/>
</dbReference>
<evidence type="ECO:0000259" key="1">
    <source>
        <dbReference type="Pfam" id="PF07045"/>
    </source>
</evidence>
<dbReference type="InterPro" id="IPR011008">
    <property type="entry name" value="Dimeric_a/b-barrel"/>
</dbReference>
<gene>
    <name evidence="2" type="ORF">EBB79_16695</name>
</gene>
<dbReference type="OrthoDB" id="9806380at2"/>
<dbReference type="RefSeq" id="WP_127749905.1">
    <property type="nucleotide sequence ID" value="NZ_CP033219.1"/>
</dbReference>
<dbReference type="KEGG" id="sedi:EBB79_16695"/>
<dbReference type="InterPro" id="IPR010753">
    <property type="entry name" value="DUF1330"/>
</dbReference>
<sequence length="108" mass="11668">MSVYLIADIKVTNDSWVSEYAAHVHKLVEKHGGRYLSRSGNIEVLEGNTSDSTLIAILEFPDRAALDGFASDPEYAPHGRARQGGSVSNFCVVDDTDIVGTIPYLKAG</sequence>
<reference evidence="2 3" key="1">
    <citation type="submission" date="2018-10" db="EMBL/GenBank/DDBJ databases">
        <title>Parasedimentitalea marina sp. nov., a psychrophilic bacterium isolated from deep seawater of the New Britain Trench.</title>
        <authorList>
            <person name="Cao J."/>
        </authorList>
    </citation>
    <scope>NUCLEOTIDE SEQUENCE [LARGE SCALE GENOMIC DNA]</scope>
    <source>
        <strain evidence="2 3">W43</strain>
    </source>
</reference>